<evidence type="ECO:0000256" key="3">
    <source>
        <dbReference type="SAM" id="SignalP"/>
    </source>
</evidence>
<evidence type="ECO:0000259" key="4">
    <source>
        <dbReference type="PROSITE" id="PS51175"/>
    </source>
</evidence>
<dbReference type="SUPFAM" id="SSF49899">
    <property type="entry name" value="Concanavalin A-like lectins/glucanases"/>
    <property type="match status" value="1"/>
</dbReference>
<dbReference type="Proteomes" id="UP000292544">
    <property type="component" value="Unassembled WGS sequence"/>
</dbReference>
<reference evidence="7" key="1">
    <citation type="submission" date="2019-02" db="EMBL/GenBank/DDBJ databases">
        <title>Draft genome sequence of Muricauda sp. 176CP4-71.</title>
        <authorList>
            <person name="Park J.-S."/>
        </authorList>
    </citation>
    <scope>NUCLEOTIDE SEQUENCE [LARGE SCALE GENOMIC DNA]</scope>
    <source>
        <strain evidence="7">176GS2-150</strain>
    </source>
</reference>
<evidence type="ECO:0000256" key="2">
    <source>
        <dbReference type="ARBA" id="ARBA00022729"/>
    </source>
</evidence>
<dbReference type="InterPro" id="IPR005084">
    <property type="entry name" value="CBM6"/>
</dbReference>
<protein>
    <submittedName>
        <fullName evidence="6">Carbohydrate-binding protein</fullName>
    </submittedName>
</protein>
<dbReference type="Pfam" id="PF03422">
    <property type="entry name" value="CBM_6"/>
    <property type="match status" value="2"/>
</dbReference>
<dbReference type="Gene3D" id="2.60.120.260">
    <property type="entry name" value="Galactose-binding domain-like"/>
    <property type="match status" value="2"/>
</dbReference>
<evidence type="ECO:0000259" key="5">
    <source>
        <dbReference type="PROSITE" id="PS51762"/>
    </source>
</evidence>
<dbReference type="SUPFAM" id="SSF49785">
    <property type="entry name" value="Galactose-binding domain-like"/>
    <property type="match status" value="2"/>
</dbReference>
<organism evidence="6 7">
    <name type="scientific">Corallincola spongiicola</name>
    <dbReference type="NCBI Taxonomy" id="2520508"/>
    <lineage>
        <taxon>Bacteria</taxon>
        <taxon>Pseudomonadati</taxon>
        <taxon>Pseudomonadota</taxon>
        <taxon>Gammaproteobacteria</taxon>
        <taxon>Alteromonadales</taxon>
        <taxon>Psychromonadaceae</taxon>
        <taxon>Corallincola</taxon>
    </lineage>
</organism>
<keyword evidence="7" id="KW-1185">Reference proteome</keyword>
<dbReference type="Gene3D" id="2.60.120.200">
    <property type="match status" value="1"/>
</dbReference>
<proteinExistence type="inferred from homology"/>
<evidence type="ECO:0000313" key="7">
    <source>
        <dbReference type="Proteomes" id="UP000292544"/>
    </source>
</evidence>
<feature type="domain" description="CBM6" evidence="4">
    <location>
        <begin position="568"/>
        <end position="710"/>
    </location>
</feature>
<feature type="signal peptide" evidence="3">
    <location>
        <begin position="1"/>
        <end position="39"/>
    </location>
</feature>
<dbReference type="EMBL" id="SHLY01000002">
    <property type="protein sequence ID" value="TAA46988.1"/>
    <property type="molecule type" value="Genomic_DNA"/>
</dbReference>
<comment type="similarity">
    <text evidence="1">Belongs to the glycosyl hydrolase 16 family.</text>
</comment>
<dbReference type="InterPro" id="IPR000757">
    <property type="entry name" value="Beta-glucanase-like"/>
</dbReference>
<feature type="chain" id="PRO_5045188294" evidence="3">
    <location>
        <begin position="40"/>
        <end position="755"/>
    </location>
</feature>
<dbReference type="PROSITE" id="PS51175">
    <property type="entry name" value="CBM6"/>
    <property type="match status" value="2"/>
</dbReference>
<dbReference type="SMART" id="SM00606">
    <property type="entry name" value="CBD_IV"/>
    <property type="match status" value="2"/>
</dbReference>
<dbReference type="InterPro" id="IPR006584">
    <property type="entry name" value="Cellulose-bd_IV"/>
</dbReference>
<evidence type="ECO:0000256" key="1">
    <source>
        <dbReference type="ARBA" id="ARBA00006865"/>
    </source>
</evidence>
<keyword evidence="2 3" id="KW-0732">Signal</keyword>
<dbReference type="InterPro" id="IPR013320">
    <property type="entry name" value="ConA-like_dom_sf"/>
</dbReference>
<dbReference type="CDD" id="cd04080">
    <property type="entry name" value="CBM6_cellulase-like"/>
    <property type="match status" value="2"/>
</dbReference>
<comment type="caution">
    <text evidence="6">The sequence shown here is derived from an EMBL/GenBank/DDBJ whole genome shotgun (WGS) entry which is preliminary data.</text>
</comment>
<dbReference type="PROSITE" id="PS51762">
    <property type="entry name" value="GH16_2"/>
    <property type="match status" value="1"/>
</dbReference>
<gene>
    <name evidence="6" type="ORF">EXY25_06975</name>
</gene>
<dbReference type="InterPro" id="IPR008979">
    <property type="entry name" value="Galactose-bd-like_sf"/>
</dbReference>
<accession>A0ABY1WQJ0</accession>
<evidence type="ECO:0000313" key="6">
    <source>
        <dbReference type="EMBL" id="TAA46988.1"/>
    </source>
</evidence>
<feature type="domain" description="CBM6" evidence="4">
    <location>
        <begin position="429"/>
        <end position="551"/>
    </location>
</feature>
<sequence>MKIFPYLRRARMKKVKFLAYATACMFTAFFSLYSSNSLAITPKKNWADSYSSNGKCYCASTFDHGIGDYKVATPQGQKSVREVCAKIGPGPGKGSNPVYNTVQCGHEPGHDDAITIDGKKVKDEKVCPGRVDKGESGCSLIGPKWDLSVYSSDSDIVSQPAPTNPPFAAPAGYKWQRVDALSDNFNGNTLDSTKWYDYHPGWSGRLPSQFKKGNSFVKDGFLYLRSTSRIDSMSEVSKPYEDVWVDAAAVSSKTKMAQPGWYYETSMRASNTAMSSSFWFRMGKFSEIDVIEHIGHATKGDVDKTKSYLYEANTHIYGTQSGASKANSYKMATRGRDEFHRYGLWWKDANNLWFYHNGKKVFEIKPNTAFTENLHMIFDTETLASQWVGLPTIESLKDNSRNAMLVDWVRTWKLVEGNNEVPQQGQIPGKIEAESFYNQSGIKTEATTDHGKGKNIGYIEDGDSAIYKVNIETSGTYQFKFRVASKTAGGNIVLNSNNSRLTSINVANTGGWQSWKTVTAEAVLAAGLQDINITFSGGKGYLLNLNWFEAELIDNSDGSAFKTHAIPGIIQAEDYDNGGEGIGYRDNSTGNHGGNYRKDDVDIGIASDIGGGYMVGWIAENEWLQYTIGNIASGYYDIHMRVAADGSSGKSLSLELNNKPLGSINFNGTGGWQNWQTAVLENVYIDDQSNQQLRLYVDSSLFNINWIEFRPANEFGEDQCNTTAQCRNIFGSGATDCLNSRSDESICMCGTSQCK</sequence>
<feature type="domain" description="GH16" evidence="5">
    <location>
        <begin position="152"/>
        <end position="417"/>
    </location>
</feature>
<name>A0ABY1WQJ0_9GAMM</name>